<dbReference type="PROSITE" id="PS50002">
    <property type="entry name" value="SH3"/>
    <property type="match status" value="1"/>
</dbReference>
<dbReference type="GO" id="GO:0006355">
    <property type="term" value="P:regulation of DNA-templated transcription"/>
    <property type="evidence" value="ECO:0007669"/>
    <property type="project" value="InterPro"/>
</dbReference>
<dbReference type="Gene3D" id="3.30.505.10">
    <property type="entry name" value="SH2 domain"/>
    <property type="match status" value="1"/>
</dbReference>
<feature type="region of interest" description="Disordered" evidence="12">
    <location>
        <begin position="156"/>
        <end position="178"/>
    </location>
</feature>
<feature type="compositionally biased region" description="Low complexity" evidence="12">
    <location>
        <begin position="222"/>
        <end position="241"/>
    </location>
</feature>
<feature type="compositionally biased region" description="Polar residues" evidence="12">
    <location>
        <begin position="18"/>
        <end position="31"/>
    </location>
</feature>
<evidence type="ECO:0000256" key="10">
    <source>
        <dbReference type="PROSITE-ProRule" id="PRU10141"/>
    </source>
</evidence>
<evidence type="ECO:0000256" key="9">
    <source>
        <dbReference type="PROSITE-ProRule" id="PRU00192"/>
    </source>
</evidence>
<keyword evidence="10 11" id="KW-0067">ATP-binding</keyword>
<dbReference type="GO" id="GO:0004715">
    <property type="term" value="F:non-membrane spanning protein tyrosine kinase activity"/>
    <property type="evidence" value="ECO:0007669"/>
    <property type="project" value="UniProtKB-EC"/>
</dbReference>
<name>A0A4Y7M0E8_9CRUS</name>
<organism evidence="16">
    <name type="scientific">Daphnia dolichocephala</name>
    <dbReference type="NCBI Taxonomy" id="2282166"/>
    <lineage>
        <taxon>Eukaryota</taxon>
        <taxon>Metazoa</taxon>
        <taxon>Ecdysozoa</taxon>
        <taxon>Arthropoda</taxon>
        <taxon>Crustacea</taxon>
        <taxon>Branchiopoda</taxon>
        <taxon>Diplostraca</taxon>
        <taxon>Cladocera</taxon>
        <taxon>Anomopoda</taxon>
        <taxon>Daphniidae</taxon>
        <taxon>Daphnia</taxon>
    </lineage>
</organism>
<dbReference type="PROSITE" id="PS50001">
    <property type="entry name" value="SH2"/>
    <property type="match status" value="1"/>
</dbReference>
<evidence type="ECO:0000259" key="14">
    <source>
        <dbReference type="PROSITE" id="PS50002"/>
    </source>
</evidence>
<dbReference type="PROSITE" id="PS50011">
    <property type="entry name" value="PROTEIN_KINASE_DOM"/>
    <property type="match status" value="1"/>
</dbReference>
<comment type="similarity">
    <text evidence="11">Belongs to the protein kinase superfamily. Tyr protein kinase family.</text>
</comment>
<dbReference type="Pfam" id="PF04153">
    <property type="entry name" value="NOT2_3_5_C"/>
    <property type="match status" value="1"/>
</dbReference>
<evidence type="ECO:0000256" key="6">
    <source>
        <dbReference type="ARBA" id="ARBA00023137"/>
    </source>
</evidence>
<dbReference type="InterPro" id="IPR000719">
    <property type="entry name" value="Prot_kinase_dom"/>
</dbReference>
<dbReference type="Gene3D" id="2.30.30.1020">
    <property type="entry name" value="CCR4-NOT complex subunit 2/3/5, C-terminal domain"/>
    <property type="match status" value="1"/>
</dbReference>
<dbReference type="EMBL" id="LR005509">
    <property type="protein sequence ID" value="SVE75128.1"/>
    <property type="molecule type" value="mRNA"/>
</dbReference>
<comment type="similarity">
    <text evidence="1">Belongs to the CNOT2/3/5 family.</text>
</comment>
<dbReference type="Gene3D" id="3.30.200.20">
    <property type="entry name" value="Phosphorylase Kinase, domain 1"/>
    <property type="match status" value="1"/>
</dbReference>
<dbReference type="GO" id="GO:0005524">
    <property type="term" value="F:ATP binding"/>
    <property type="evidence" value="ECO:0007669"/>
    <property type="project" value="UniProtKB-UniRule"/>
</dbReference>
<dbReference type="PROSITE" id="PS00107">
    <property type="entry name" value="PROTEIN_KINASE_ATP"/>
    <property type="match status" value="1"/>
</dbReference>
<evidence type="ECO:0000259" key="15">
    <source>
        <dbReference type="PROSITE" id="PS50011"/>
    </source>
</evidence>
<dbReference type="Gene3D" id="1.10.510.10">
    <property type="entry name" value="Transferase(Phosphotransferase) domain 1"/>
    <property type="match status" value="1"/>
</dbReference>
<evidence type="ECO:0000256" key="11">
    <source>
        <dbReference type="RuleBase" id="RU362096"/>
    </source>
</evidence>
<dbReference type="FunFam" id="2.30.30.1020:FF:000005">
    <property type="entry name" value="Regena, isoform C"/>
    <property type="match status" value="1"/>
</dbReference>
<dbReference type="SMART" id="SM00252">
    <property type="entry name" value="SH2"/>
    <property type="match status" value="1"/>
</dbReference>
<feature type="region of interest" description="Disordered" evidence="12">
    <location>
        <begin position="479"/>
        <end position="540"/>
    </location>
</feature>
<keyword evidence="10 11" id="KW-0547">Nucleotide-binding</keyword>
<dbReference type="GO" id="GO:2000036">
    <property type="term" value="P:regulation of stem cell population maintenance"/>
    <property type="evidence" value="ECO:0007669"/>
    <property type="project" value="UniProtKB-ARBA"/>
</dbReference>
<dbReference type="PRINTS" id="PR00109">
    <property type="entry name" value="TYRKINASE"/>
</dbReference>
<proteinExistence type="evidence at transcript level"/>
<dbReference type="PANTHER" id="PTHR23326">
    <property type="entry name" value="CCR4 NOT-RELATED"/>
    <property type="match status" value="1"/>
</dbReference>
<evidence type="ECO:0000313" key="16">
    <source>
        <dbReference type="EMBL" id="SVE75128.1"/>
    </source>
</evidence>
<feature type="domain" description="Protein kinase" evidence="15">
    <location>
        <begin position="482"/>
        <end position="825"/>
    </location>
</feature>
<dbReference type="InterPro" id="IPR036860">
    <property type="entry name" value="SH2_dom_sf"/>
</dbReference>
<sequence length="841" mass="93386">MSHLSIQQPPRNLPVSGPSVSGQLTSPNRSGGNVLPQMGNNQRIGVLGQRAVGDKRPSIGGYGQSMIGGSYFNLPASAPSGLGPAGLAGVRGAFQGLAHGQGAQSQGVQGLQMPFGMPLGLTLAYRCIFSNTKYSPYFTGMDGSLAPPSLDLSEFPSLTNRSMGPNENGGGSSLTGRSNYVGIIKTPASETTEFTMSNEDFPALPGTQNNDNNTSTGSGAETSKVSNTSTSSSSVSNTNLNHSKRGLQISADGKVTNIPNNMVADQFGMAGLLTFIRVAESDSNLVSLALGSDLTTLGLNLNSPEPLYNNFGGPWAENPCRPQDIDFHVPPEYLTNAVIRDKLAPVKLNRYQEDLLFYLFYTNVGDTMQLAASLELYNRDWRYHKEERLWITRVPGMPLMEKTGTYERGTYYCFDPNNWRKVAKEMFVEYERLEDRPRDLQMPAMVLPSAAPQGVLIVTVDFIMGNRCCNRVPVQEQNYRKGDGRKGSGNGDNGVSIPRNDIQYPGGASSRLPSQDIIRHPSQSPMRPTNSARLESPNGLSSGPRMLIALYDYHAREISDMSFRKGDRMELLDDSWFFGHIGRKEAEKLLLSQDLPRGAFLIRFAEHIPGGFSLTMRDYEVERGPHIKHYKIKCLDQGGYYVTTRQTFTTLPELVSAYMREANGLCHTLTVACPKLRPTIWDLSPQTRDKWEIDRAELEFIRKLGSGNFGEVWYARLIKDNEYCPTAGTRFPVKWTAPEAALCGRFSIKSDVWSFGVLLMELFTYGQVPYPGMHNREVIENVEKGYRMPKPVNNPLPDALYRLIISCWEAEPDKRPTFEFLHHFLEDFNITSEVPYREVND</sequence>
<feature type="region of interest" description="Disordered" evidence="12">
    <location>
        <begin position="191"/>
        <end position="248"/>
    </location>
</feature>
<dbReference type="InterPro" id="IPR007282">
    <property type="entry name" value="NOT2/3/5_C"/>
</dbReference>
<dbReference type="InterPro" id="IPR001452">
    <property type="entry name" value="SH3_domain"/>
</dbReference>
<dbReference type="InterPro" id="IPR000980">
    <property type="entry name" value="SH2"/>
</dbReference>
<dbReference type="PRINTS" id="PR00401">
    <property type="entry name" value="SH2DOMAIN"/>
</dbReference>
<keyword evidence="5" id="KW-0805">Transcription regulation</keyword>
<evidence type="ECO:0000256" key="4">
    <source>
        <dbReference type="ARBA" id="ARBA00022777"/>
    </source>
</evidence>
<dbReference type="InterPro" id="IPR011009">
    <property type="entry name" value="Kinase-like_dom_sf"/>
</dbReference>
<dbReference type="GO" id="GO:0048468">
    <property type="term" value="P:cell development"/>
    <property type="evidence" value="ECO:0007669"/>
    <property type="project" value="UniProtKB-ARBA"/>
</dbReference>
<reference evidence="16" key="1">
    <citation type="submission" date="2018-08" db="EMBL/GenBank/DDBJ databases">
        <authorList>
            <person name="Cornetti L."/>
        </authorList>
    </citation>
    <scope>NUCLEOTIDE SEQUENCE</scope>
    <source>
        <strain evidence="16">ZA-DOLI</strain>
    </source>
</reference>
<evidence type="ECO:0000256" key="8">
    <source>
        <dbReference type="PROSITE-ProRule" id="PRU00191"/>
    </source>
</evidence>
<evidence type="ECO:0000256" key="1">
    <source>
        <dbReference type="ARBA" id="ARBA00007682"/>
    </source>
</evidence>
<dbReference type="InterPro" id="IPR040168">
    <property type="entry name" value="Not2/3/5"/>
</dbReference>
<feature type="domain" description="SH2" evidence="13">
    <location>
        <begin position="576"/>
        <end position="673"/>
    </location>
</feature>
<dbReference type="InterPro" id="IPR038635">
    <property type="entry name" value="CCR4-NOT_su2/3/5_C_sf"/>
</dbReference>
<dbReference type="SUPFAM" id="SSF56112">
    <property type="entry name" value="Protein kinase-like (PK-like)"/>
    <property type="match status" value="1"/>
</dbReference>
<dbReference type="AlphaFoldDB" id="A0A4Y7M0E8"/>
<feature type="compositionally biased region" description="Polar residues" evidence="12">
    <location>
        <begin position="1"/>
        <end position="10"/>
    </location>
</feature>
<keyword evidence="7" id="KW-0804">Transcription</keyword>
<keyword evidence="3 11" id="KW-0808">Transferase</keyword>
<dbReference type="InterPro" id="IPR036028">
    <property type="entry name" value="SH3-like_dom_sf"/>
</dbReference>
<dbReference type="Pfam" id="PF07714">
    <property type="entry name" value="PK_Tyr_Ser-Thr"/>
    <property type="match status" value="1"/>
</dbReference>
<feature type="compositionally biased region" description="Polar residues" evidence="12">
    <location>
        <begin position="156"/>
        <end position="165"/>
    </location>
</feature>
<feature type="binding site" evidence="10">
    <location>
        <position position="734"/>
    </location>
    <ligand>
        <name>ATP</name>
        <dbReference type="ChEBI" id="CHEBI:30616"/>
    </ligand>
</feature>
<dbReference type="InterPro" id="IPR001245">
    <property type="entry name" value="Ser-Thr/Tyr_kinase_cat_dom"/>
</dbReference>
<keyword evidence="8" id="KW-0727">SH2 domain</keyword>
<evidence type="ECO:0000256" key="3">
    <source>
        <dbReference type="ARBA" id="ARBA00022679"/>
    </source>
</evidence>
<dbReference type="EC" id="2.7.10.2" evidence="11"/>
<keyword evidence="4 11" id="KW-0418">Kinase</keyword>
<dbReference type="CDD" id="cd09933">
    <property type="entry name" value="SH2_Src_family"/>
    <property type="match status" value="1"/>
</dbReference>
<evidence type="ECO:0000256" key="2">
    <source>
        <dbReference type="ARBA" id="ARBA00022443"/>
    </source>
</evidence>
<keyword evidence="2 9" id="KW-0728">SH3 domain</keyword>
<feature type="compositionally biased region" description="Polar residues" evidence="12">
    <location>
        <begin position="521"/>
        <end position="540"/>
    </location>
</feature>
<evidence type="ECO:0000259" key="13">
    <source>
        <dbReference type="PROSITE" id="PS50001"/>
    </source>
</evidence>
<accession>A0A4Y7M0E8</accession>
<comment type="catalytic activity">
    <reaction evidence="11">
        <text>L-tyrosyl-[protein] + ATP = O-phospho-L-tyrosyl-[protein] + ADP + H(+)</text>
        <dbReference type="Rhea" id="RHEA:10596"/>
        <dbReference type="Rhea" id="RHEA-COMP:10136"/>
        <dbReference type="Rhea" id="RHEA-COMP:20101"/>
        <dbReference type="ChEBI" id="CHEBI:15378"/>
        <dbReference type="ChEBI" id="CHEBI:30616"/>
        <dbReference type="ChEBI" id="CHEBI:46858"/>
        <dbReference type="ChEBI" id="CHEBI:61978"/>
        <dbReference type="ChEBI" id="CHEBI:456216"/>
        <dbReference type="EC" id="2.7.10.2"/>
    </reaction>
</comment>
<feature type="region of interest" description="Disordered" evidence="12">
    <location>
        <begin position="1"/>
        <end position="40"/>
    </location>
</feature>
<dbReference type="Gene3D" id="2.30.30.40">
    <property type="entry name" value="SH3 Domains"/>
    <property type="match status" value="1"/>
</dbReference>
<dbReference type="InterPro" id="IPR017441">
    <property type="entry name" value="Protein_kinase_ATP_BS"/>
</dbReference>
<gene>
    <name evidence="16" type="primary">EOG090X06CC</name>
</gene>
<evidence type="ECO:0000256" key="5">
    <source>
        <dbReference type="ARBA" id="ARBA00023015"/>
    </source>
</evidence>
<evidence type="ECO:0000256" key="12">
    <source>
        <dbReference type="SAM" id="MobiDB-lite"/>
    </source>
</evidence>
<feature type="compositionally biased region" description="Polar residues" evidence="12">
    <location>
        <begin position="206"/>
        <end position="221"/>
    </location>
</feature>
<feature type="domain" description="SH3" evidence="14">
    <location>
        <begin position="542"/>
        <end position="610"/>
    </location>
</feature>
<keyword evidence="6 11" id="KW-0829">Tyrosine-protein kinase</keyword>
<evidence type="ECO:0000256" key="7">
    <source>
        <dbReference type="ARBA" id="ARBA00023163"/>
    </source>
</evidence>
<dbReference type="SUPFAM" id="SSF50044">
    <property type="entry name" value="SH3-domain"/>
    <property type="match status" value="1"/>
</dbReference>
<dbReference type="SUPFAM" id="SSF55550">
    <property type="entry name" value="SH2 domain"/>
    <property type="match status" value="1"/>
</dbReference>
<protein>
    <recommendedName>
        <fullName evidence="11">Tyrosine-protein kinase</fullName>
        <ecNumber evidence="11">2.7.10.2</ecNumber>
    </recommendedName>
</protein>
<dbReference type="Pfam" id="PF00017">
    <property type="entry name" value="SH2"/>
    <property type="match status" value="1"/>
</dbReference>
<dbReference type="GO" id="GO:0030015">
    <property type="term" value="C:CCR4-NOT core complex"/>
    <property type="evidence" value="ECO:0007669"/>
    <property type="project" value="InterPro"/>
</dbReference>